<dbReference type="AlphaFoldDB" id="A0A7K0K206"/>
<reference evidence="2 3" key="1">
    <citation type="submission" date="2019-08" db="EMBL/GenBank/DDBJ databases">
        <title>In-depth cultivation of the pig gut microbiome towards novel bacterial diversity and tailored functional studies.</title>
        <authorList>
            <person name="Wylensek D."/>
            <person name="Hitch T.C.A."/>
            <person name="Clavel T."/>
        </authorList>
    </citation>
    <scope>NUCLEOTIDE SEQUENCE [LARGE SCALE GENOMIC DNA]</scope>
    <source>
        <strain evidence="2 3">RF-GAM-744-WT-7</strain>
    </source>
</reference>
<dbReference type="GO" id="GO:0008745">
    <property type="term" value="F:N-acetylmuramoyl-L-alanine amidase activity"/>
    <property type="evidence" value="ECO:0007669"/>
    <property type="project" value="InterPro"/>
</dbReference>
<dbReference type="CDD" id="cd06583">
    <property type="entry name" value="PGRP"/>
    <property type="match status" value="1"/>
</dbReference>
<keyword evidence="3" id="KW-1185">Reference proteome</keyword>
<evidence type="ECO:0000259" key="1">
    <source>
        <dbReference type="SMART" id="SM00644"/>
    </source>
</evidence>
<dbReference type="Gene3D" id="3.40.80.10">
    <property type="entry name" value="Peptidoglycan recognition protein-like"/>
    <property type="match status" value="1"/>
</dbReference>
<dbReference type="GO" id="GO:0009253">
    <property type="term" value="P:peptidoglycan catabolic process"/>
    <property type="evidence" value="ECO:0007669"/>
    <property type="project" value="InterPro"/>
</dbReference>
<gene>
    <name evidence="2" type="ORF">FYJ63_04535</name>
</gene>
<organism evidence="2 3">
    <name type="scientific">Mobiluncus porci</name>
    <dbReference type="NCBI Taxonomy" id="2652278"/>
    <lineage>
        <taxon>Bacteria</taxon>
        <taxon>Bacillati</taxon>
        <taxon>Actinomycetota</taxon>
        <taxon>Actinomycetes</taxon>
        <taxon>Actinomycetales</taxon>
        <taxon>Actinomycetaceae</taxon>
        <taxon>Mobiluncus</taxon>
    </lineage>
</organism>
<comment type="caution">
    <text evidence="2">The sequence shown here is derived from an EMBL/GenBank/DDBJ whole genome shotgun (WGS) entry which is preliminary data.</text>
</comment>
<evidence type="ECO:0000313" key="3">
    <source>
        <dbReference type="Proteomes" id="UP000442535"/>
    </source>
</evidence>
<dbReference type="SUPFAM" id="SSF55846">
    <property type="entry name" value="N-acetylmuramoyl-L-alanine amidase-like"/>
    <property type="match status" value="1"/>
</dbReference>
<evidence type="ECO:0000313" key="2">
    <source>
        <dbReference type="EMBL" id="MST49502.1"/>
    </source>
</evidence>
<name>A0A7K0K206_9ACTO</name>
<dbReference type="RefSeq" id="WP_154544208.1">
    <property type="nucleotide sequence ID" value="NZ_VUMY01000006.1"/>
</dbReference>
<proteinExistence type="predicted"/>
<dbReference type="EMBL" id="VUMY01000006">
    <property type="protein sequence ID" value="MST49502.1"/>
    <property type="molecule type" value="Genomic_DNA"/>
</dbReference>
<dbReference type="Proteomes" id="UP000442535">
    <property type="component" value="Unassembled WGS sequence"/>
</dbReference>
<sequence length="279" mass="31122">MFTLRTQLGNANKGPRPAWARYIVIHHWGDPAAHRNVKPAAIASFLNRPGGNSSAHAVVGPWEVIQICPWQRIAWHAPGGNAYGIGLELKPFDSQTPKEEVDAIFETTAWLIAYLWHVCPGLDRKLRWHKQFYNTACPAEWIARISDLEKRAAEYYPKIDPNNPTATKPLTERKEPPKMICFQYPDGRCVKTDGIFYNYIGDPAHLQALMNAGVPLISATPDQVEAWYLPAPNGLETVPGRVKDLKDMATDFPGMSDSLKRTSVLAKIQATMGIPARQA</sequence>
<dbReference type="InterPro" id="IPR002502">
    <property type="entry name" value="Amidase_domain"/>
</dbReference>
<accession>A0A7K0K206</accession>
<protein>
    <submittedName>
        <fullName evidence="2">N-acetylmuramoyl-L-alanine amidase</fullName>
    </submittedName>
</protein>
<dbReference type="InterPro" id="IPR036505">
    <property type="entry name" value="Amidase/PGRP_sf"/>
</dbReference>
<dbReference type="Pfam" id="PF01510">
    <property type="entry name" value="Amidase_2"/>
    <property type="match status" value="1"/>
</dbReference>
<feature type="domain" description="N-acetylmuramoyl-L-alanine amidase" evidence="1">
    <location>
        <begin position="10"/>
        <end position="149"/>
    </location>
</feature>
<dbReference type="SMART" id="SM00644">
    <property type="entry name" value="Ami_2"/>
    <property type="match status" value="1"/>
</dbReference>